<name>A0A8H2VYQ4_9HELO</name>
<dbReference type="EMBL" id="CAJHIA010000024">
    <property type="protein sequence ID" value="CAD6447127.1"/>
    <property type="molecule type" value="Genomic_DNA"/>
</dbReference>
<evidence type="ECO:0000256" key="2">
    <source>
        <dbReference type="SAM" id="Phobius"/>
    </source>
</evidence>
<keyword evidence="4" id="KW-1185">Reference proteome</keyword>
<keyword evidence="2" id="KW-0812">Transmembrane</keyword>
<protein>
    <submittedName>
        <fullName evidence="3">72c18795-e19f-4bf6-8184-48ff02e983d3-CDS</fullName>
    </submittedName>
</protein>
<accession>A0A8H2VYQ4</accession>
<keyword evidence="2" id="KW-1133">Transmembrane helix</keyword>
<keyword evidence="2" id="KW-0472">Membrane</keyword>
<evidence type="ECO:0000313" key="3">
    <source>
        <dbReference type="EMBL" id="CAD6447127.1"/>
    </source>
</evidence>
<proteinExistence type="predicted"/>
<gene>
    <name evidence="3" type="ORF">SCLTRI_LOCUS6919</name>
</gene>
<sequence>MIDTCRLILYSYLLFLSFVYHEPLWAPIFIFFLEPVVNVCGGIPTHLFFLERVKRKAESFPKMPLTRRLSQLFSSSHSLPLAGKDMNTIDITTSKSASSPPSISEEVIVSSTVVGDHEDRDLSYPSVEHSPNATRRPRRKTIKKILRRFSLHSSPKDFTPNSRSLSPVNDEVIMETPQNLPALTTTTDVPCLDTHEPIDYTRIQISSLPFPFPELASPLRRSVNGDQKLDCSDSGYFSLTSASSSSLSTSLPPPTLHLIRRINKAILLLEYQELLTTRFSTNLAFLFGKKEMAIWRTRKLSDDTKELIIITLTKLRELVGKTMIHKMGLVRRSRSVLGEAMEAIFSSQRRDSGVETETPSTGSLSETRDRTPSPEATEISRSQLKLEVQAKMKEALQILRDDISMQKRLDEVLRAGIVGSCGDEKLMMGLPSRSERLCLRRFVGFVEGRVTELGGAYGRVEKAVGGLERSGYENLVVQ</sequence>
<evidence type="ECO:0000256" key="1">
    <source>
        <dbReference type="SAM" id="MobiDB-lite"/>
    </source>
</evidence>
<feature type="transmembrane region" description="Helical" evidence="2">
    <location>
        <begin position="12"/>
        <end position="33"/>
    </location>
</feature>
<dbReference type="AlphaFoldDB" id="A0A8H2VYQ4"/>
<dbReference type="OrthoDB" id="3562035at2759"/>
<dbReference type="Proteomes" id="UP000624404">
    <property type="component" value="Unassembled WGS sequence"/>
</dbReference>
<reference evidence="3" key="1">
    <citation type="submission" date="2020-10" db="EMBL/GenBank/DDBJ databases">
        <authorList>
            <person name="Kusch S."/>
        </authorList>
    </citation>
    <scope>NUCLEOTIDE SEQUENCE</scope>
    <source>
        <strain evidence="3">SwB9</strain>
    </source>
</reference>
<feature type="compositionally biased region" description="Polar residues" evidence="1">
    <location>
        <begin position="355"/>
        <end position="365"/>
    </location>
</feature>
<feature type="region of interest" description="Disordered" evidence="1">
    <location>
        <begin position="347"/>
        <end position="380"/>
    </location>
</feature>
<evidence type="ECO:0000313" key="4">
    <source>
        <dbReference type="Proteomes" id="UP000624404"/>
    </source>
</evidence>
<organism evidence="3 4">
    <name type="scientific">Sclerotinia trifoliorum</name>
    <dbReference type="NCBI Taxonomy" id="28548"/>
    <lineage>
        <taxon>Eukaryota</taxon>
        <taxon>Fungi</taxon>
        <taxon>Dikarya</taxon>
        <taxon>Ascomycota</taxon>
        <taxon>Pezizomycotina</taxon>
        <taxon>Leotiomycetes</taxon>
        <taxon>Helotiales</taxon>
        <taxon>Sclerotiniaceae</taxon>
        <taxon>Sclerotinia</taxon>
    </lineage>
</organism>
<comment type="caution">
    <text evidence="3">The sequence shown here is derived from an EMBL/GenBank/DDBJ whole genome shotgun (WGS) entry which is preliminary data.</text>
</comment>